<sequence>MSELYSFEVKRADATMESLEVYRGKPLVIVNTASKCGFTPQFEGLQQLYERYQSQGLEVLGFPSGQFNDQEFHSQEETMEFCQMNYGVTFPMFAKIDVKGEHADPLFRYLSSSKKGLLTEGIKWNFTKFLIDREGNIAKRYAPQTSPEKMEEDILKIL</sequence>
<dbReference type="SUPFAM" id="SSF52833">
    <property type="entry name" value="Thioredoxin-like"/>
    <property type="match status" value="1"/>
</dbReference>
<dbReference type="PROSITE" id="PS51355">
    <property type="entry name" value="GLUTATHIONE_PEROXID_3"/>
    <property type="match status" value="1"/>
</dbReference>
<keyword evidence="6" id="KW-1185">Reference proteome</keyword>
<evidence type="ECO:0000313" key="5">
    <source>
        <dbReference type="EMBL" id="MFC4711738.1"/>
    </source>
</evidence>
<accession>A0ABV9MAT9</accession>
<gene>
    <name evidence="5" type="ORF">ACFO5U_02675</name>
</gene>
<dbReference type="PIRSF" id="PIRSF000303">
    <property type="entry name" value="Glutathion_perox"/>
    <property type="match status" value="1"/>
</dbReference>
<evidence type="ECO:0000256" key="4">
    <source>
        <dbReference type="RuleBase" id="RU000499"/>
    </source>
</evidence>
<dbReference type="RefSeq" id="WP_377276475.1">
    <property type="nucleotide sequence ID" value="NZ_JBHSGL010000003.1"/>
</dbReference>
<keyword evidence="2 4" id="KW-0575">Peroxidase</keyword>
<evidence type="ECO:0000313" key="6">
    <source>
        <dbReference type="Proteomes" id="UP001595932"/>
    </source>
</evidence>
<protein>
    <recommendedName>
        <fullName evidence="4">Glutathione peroxidase</fullName>
    </recommendedName>
</protein>
<dbReference type="CDD" id="cd00340">
    <property type="entry name" value="GSH_Peroxidase"/>
    <property type="match status" value="1"/>
</dbReference>
<proteinExistence type="inferred from homology"/>
<reference evidence="6" key="1">
    <citation type="journal article" date="2019" name="Int. J. Syst. Evol. Microbiol.">
        <title>The Global Catalogue of Microorganisms (GCM) 10K type strain sequencing project: providing services to taxonomists for standard genome sequencing and annotation.</title>
        <authorList>
            <consortium name="The Broad Institute Genomics Platform"/>
            <consortium name="The Broad Institute Genome Sequencing Center for Infectious Disease"/>
            <person name="Wu L."/>
            <person name="Ma J."/>
        </authorList>
    </citation>
    <scope>NUCLEOTIDE SEQUENCE [LARGE SCALE GENOMIC DNA]</scope>
    <source>
        <strain evidence="6">CGMCC 1.12151</strain>
    </source>
</reference>
<dbReference type="PROSITE" id="PS00763">
    <property type="entry name" value="GLUTATHIONE_PEROXID_2"/>
    <property type="match status" value="1"/>
</dbReference>
<dbReference type="PANTHER" id="PTHR11592">
    <property type="entry name" value="GLUTATHIONE PEROXIDASE"/>
    <property type="match status" value="1"/>
</dbReference>
<comment type="caution">
    <text evidence="5">The sequence shown here is derived from an EMBL/GenBank/DDBJ whole genome shotgun (WGS) entry which is preliminary data.</text>
</comment>
<comment type="similarity">
    <text evidence="1 4">Belongs to the glutathione peroxidase family.</text>
</comment>
<dbReference type="InterPro" id="IPR029760">
    <property type="entry name" value="GPX_CS"/>
</dbReference>
<dbReference type="PANTHER" id="PTHR11592:SF78">
    <property type="entry name" value="GLUTATHIONE PEROXIDASE"/>
    <property type="match status" value="1"/>
</dbReference>
<dbReference type="InterPro" id="IPR000889">
    <property type="entry name" value="Glutathione_peroxidase"/>
</dbReference>
<dbReference type="Proteomes" id="UP001595932">
    <property type="component" value="Unassembled WGS sequence"/>
</dbReference>
<organism evidence="5 6">
    <name type="scientific">Planococcus dechangensis</name>
    <dbReference type="NCBI Taxonomy" id="1176255"/>
    <lineage>
        <taxon>Bacteria</taxon>
        <taxon>Bacillati</taxon>
        <taxon>Bacillota</taxon>
        <taxon>Bacilli</taxon>
        <taxon>Bacillales</taxon>
        <taxon>Caryophanaceae</taxon>
        <taxon>Planococcus</taxon>
    </lineage>
</organism>
<dbReference type="InterPro" id="IPR036249">
    <property type="entry name" value="Thioredoxin-like_sf"/>
</dbReference>
<keyword evidence="3 4" id="KW-0560">Oxidoreductase</keyword>
<dbReference type="PRINTS" id="PR01011">
    <property type="entry name" value="GLUTPROXDASE"/>
</dbReference>
<dbReference type="PROSITE" id="PS00460">
    <property type="entry name" value="GLUTATHIONE_PEROXID_1"/>
    <property type="match status" value="1"/>
</dbReference>
<evidence type="ECO:0000256" key="1">
    <source>
        <dbReference type="ARBA" id="ARBA00006926"/>
    </source>
</evidence>
<dbReference type="Gene3D" id="3.40.30.10">
    <property type="entry name" value="Glutaredoxin"/>
    <property type="match status" value="1"/>
</dbReference>
<dbReference type="EMBL" id="JBHSGL010000003">
    <property type="protein sequence ID" value="MFC4711738.1"/>
    <property type="molecule type" value="Genomic_DNA"/>
</dbReference>
<name>A0ABV9MAT9_9BACL</name>
<evidence type="ECO:0000256" key="2">
    <source>
        <dbReference type="ARBA" id="ARBA00022559"/>
    </source>
</evidence>
<dbReference type="InterPro" id="IPR029759">
    <property type="entry name" value="GPX_AS"/>
</dbReference>
<dbReference type="Pfam" id="PF00255">
    <property type="entry name" value="GSHPx"/>
    <property type="match status" value="1"/>
</dbReference>
<evidence type="ECO:0000256" key="3">
    <source>
        <dbReference type="ARBA" id="ARBA00023002"/>
    </source>
</evidence>
<dbReference type="GO" id="GO:0004601">
    <property type="term" value="F:peroxidase activity"/>
    <property type="evidence" value="ECO:0007669"/>
    <property type="project" value="UniProtKB-KW"/>
</dbReference>